<evidence type="ECO:0000256" key="1">
    <source>
        <dbReference type="SAM" id="MobiDB-lite"/>
    </source>
</evidence>
<feature type="non-terminal residue" evidence="2">
    <location>
        <position position="965"/>
    </location>
</feature>
<reference evidence="2" key="1">
    <citation type="submission" date="2022-10" db="EMBL/GenBank/DDBJ databases">
        <authorList>
            <person name="Chen Y."/>
            <person name="Dougan E. K."/>
            <person name="Chan C."/>
            <person name="Rhodes N."/>
            <person name="Thang M."/>
        </authorList>
    </citation>
    <scope>NUCLEOTIDE SEQUENCE</scope>
</reference>
<accession>A0A9P1C5W7</accession>
<evidence type="ECO:0000313" key="4">
    <source>
        <dbReference type="Proteomes" id="UP001152797"/>
    </source>
</evidence>
<reference evidence="3" key="2">
    <citation type="submission" date="2024-04" db="EMBL/GenBank/DDBJ databases">
        <authorList>
            <person name="Chen Y."/>
            <person name="Shah S."/>
            <person name="Dougan E. K."/>
            <person name="Thang M."/>
            <person name="Chan C."/>
        </authorList>
    </citation>
    <scope>NUCLEOTIDE SEQUENCE [LARGE SCALE GENOMIC DNA]</scope>
</reference>
<dbReference type="EMBL" id="CAMXCT020000911">
    <property type="protein sequence ID" value="CAL1138073.1"/>
    <property type="molecule type" value="Genomic_DNA"/>
</dbReference>
<dbReference type="EMBL" id="CAMXCT010000911">
    <property type="protein sequence ID" value="CAI3984698.1"/>
    <property type="molecule type" value="Genomic_DNA"/>
</dbReference>
<sequence length="965" mass="104920">MNPLDRNPREASLGFTALVEGLELAQYYSTLVVVVGGSSGFSCPLAGSGEDSDATVWGAAPLFWGGWDWRSAGKVRVRKIRTTLLFFVIGTYEQLRIQREVSQQWPTGEEIVPRCLLQEDAVDSTASLAPQILDFYPKVGIAGETFLVEIFGRRFPHILPQENNSVVECTLGGDGYRSPAVLLSDKRALCNITSPVATSSKLGLIFANVLQAYAKKKITFGRVAAPTLQVTTVLAEDTSEECKDTQVFCQPPPPEPALDTVPPQRSFDPQPVSTTSTTDDVDNLYSIWEVVSVVPDALPLNDSAYIITFSVPPQNGLACRLFPDGQQVFASKLTNDSISCPVAIGAPGSYALQIAEAPDFNFLTLPLMIEVFAQPSILHLSPVQVYPGQGWTLYLLATKFPEQRMAVASFRCKVGELLVPGEVSTSRVASCSLTSEDVTQIGPGRVAVEVLIDGLHESRSEPRIFLEVMPEMVQVDTLSGDSMVPLPRGQPLFVTGRRLPVDAGCIFGEDIPSEGLKAAFSAASFHNESSISCTVPQEASLGVQRFRLAAAGQELLVQTTSKMSLILTDRPEHQDIQEDSACAGATCGISRRYLPEADFYRMTGLDGWPGGYSQLLPSLLPDIRSSIRFAPMSAFAEQVPLRFGGTGAAEPSSEPGLLDYGRLFPQNFFCEVETLRFAARLVREERWPFLCQVDLSSYKGLQVRVQLIFSNAGIEERIGPAFDLQLLLRPRVLEVSPKQALLGIATPLSLDLAVPVPQGAMLRCDFGRQGSAVATAIGRSVHCRAPTLDAAARSTLQLQLVLEETEVNITQRILIMAQEDFRFEAPPTDPVIEALPPFSAPVGDYVFLEWKSHAPIFEVLARVPYHCSWRGTEIGDLSTPLMALSPSFGRCRVPVASLPHSAAVRLEDPGGQVVLDGPLFSYYSPVLDVWWFQEDEPTAAPSMESSDRIEDLLGNVPAPAPDVGP</sequence>
<evidence type="ECO:0000313" key="2">
    <source>
        <dbReference type="EMBL" id="CAI3984698.1"/>
    </source>
</evidence>
<keyword evidence="4" id="KW-1185">Reference proteome</keyword>
<protein>
    <submittedName>
        <fullName evidence="2">Uncharacterized protein</fullName>
    </submittedName>
</protein>
<gene>
    <name evidence="2" type="ORF">C1SCF055_LOCUS12217</name>
</gene>
<comment type="caution">
    <text evidence="2">The sequence shown here is derived from an EMBL/GenBank/DDBJ whole genome shotgun (WGS) entry which is preliminary data.</text>
</comment>
<evidence type="ECO:0000313" key="3">
    <source>
        <dbReference type="EMBL" id="CAL1138073.1"/>
    </source>
</evidence>
<dbReference type="AlphaFoldDB" id="A0A9P1C5W7"/>
<proteinExistence type="predicted"/>
<dbReference type="EMBL" id="CAMXCT030000911">
    <property type="protein sequence ID" value="CAL4772010.1"/>
    <property type="molecule type" value="Genomic_DNA"/>
</dbReference>
<name>A0A9P1C5W7_9DINO</name>
<dbReference type="OrthoDB" id="481543at2759"/>
<feature type="region of interest" description="Disordered" evidence="1">
    <location>
        <begin position="255"/>
        <end position="277"/>
    </location>
</feature>
<organism evidence="2">
    <name type="scientific">Cladocopium goreaui</name>
    <dbReference type="NCBI Taxonomy" id="2562237"/>
    <lineage>
        <taxon>Eukaryota</taxon>
        <taxon>Sar</taxon>
        <taxon>Alveolata</taxon>
        <taxon>Dinophyceae</taxon>
        <taxon>Suessiales</taxon>
        <taxon>Symbiodiniaceae</taxon>
        <taxon>Cladocopium</taxon>
    </lineage>
</organism>
<dbReference type="Proteomes" id="UP001152797">
    <property type="component" value="Unassembled WGS sequence"/>
</dbReference>